<evidence type="ECO:0000313" key="6">
    <source>
        <dbReference type="Proteomes" id="UP000619976"/>
    </source>
</evidence>
<accession>A0A379EKQ4</accession>
<dbReference type="EMBL" id="CVRY01000001">
    <property type="protein sequence ID" value="CRL58982.1"/>
    <property type="molecule type" value="Genomic_DNA"/>
</dbReference>
<evidence type="ECO:0000256" key="1">
    <source>
        <dbReference type="ARBA" id="ARBA00008791"/>
    </source>
</evidence>
<gene>
    <name evidence="3" type="primary">uspF_1</name>
    <name evidence="3" type="ORF">BN1804_00153</name>
    <name evidence="4" type="ORF">JFQ69_00890</name>
</gene>
<dbReference type="InterPro" id="IPR006016">
    <property type="entry name" value="UspA"/>
</dbReference>
<accession>A0A0G4PZ52</accession>
<feature type="domain" description="UspA" evidence="2">
    <location>
        <begin position="1"/>
        <end position="144"/>
    </location>
</feature>
<dbReference type="AlphaFoldDB" id="A0A0G4PZ52"/>
<reference evidence="3" key="1">
    <citation type="submission" date="2015-06" db="EMBL/GenBank/DDBJ databases">
        <authorList>
            <person name="Urmite Genomes Urmite Genomes"/>
        </authorList>
    </citation>
    <scope>NUCLEOTIDE SEQUENCE [LARGE SCALE GENOMIC DNA]</scope>
    <source>
        <strain evidence="3">CSUR P1867</strain>
    </source>
</reference>
<name>A0A0G4PZ52_9GAMM</name>
<dbReference type="Proteomes" id="UP000183920">
    <property type="component" value="Unassembled WGS sequence"/>
</dbReference>
<dbReference type="GeneID" id="83611071"/>
<evidence type="ECO:0000313" key="3">
    <source>
        <dbReference type="EMBL" id="CRL58982.1"/>
    </source>
</evidence>
<evidence type="ECO:0000259" key="2">
    <source>
        <dbReference type="Pfam" id="PF00582"/>
    </source>
</evidence>
<dbReference type="InterPro" id="IPR014729">
    <property type="entry name" value="Rossmann-like_a/b/a_fold"/>
</dbReference>
<dbReference type="InterPro" id="IPR006015">
    <property type="entry name" value="Universal_stress_UspA"/>
</dbReference>
<evidence type="ECO:0000313" key="5">
    <source>
        <dbReference type="Proteomes" id="UP000183920"/>
    </source>
</evidence>
<dbReference type="EMBL" id="JAEKCB010000001">
    <property type="protein sequence ID" value="MBJ2116228.1"/>
    <property type="molecule type" value="Genomic_DNA"/>
</dbReference>
<dbReference type="SUPFAM" id="SSF52402">
    <property type="entry name" value="Adenine nucleotide alpha hydrolases-like"/>
    <property type="match status" value="1"/>
</dbReference>
<protein>
    <submittedName>
        <fullName evidence="3 4">Universal stress protein</fullName>
    </submittedName>
</protein>
<reference evidence="5" key="2">
    <citation type="submission" date="2015-06" db="EMBL/GenBank/DDBJ databases">
        <authorList>
            <person name="Urmite Genomes"/>
        </authorList>
    </citation>
    <scope>NUCLEOTIDE SEQUENCE [LARGE SCALE GENOMIC DNA]</scope>
    <source>
        <strain evidence="5">CSUR P1867</strain>
    </source>
</reference>
<proteinExistence type="inferred from homology"/>
<reference evidence="4 6" key="3">
    <citation type="submission" date="2020-12" db="EMBL/GenBank/DDBJ databases">
        <title>Enhanced detection system for hospital associated transmission using whole genome sequencing surveillance.</title>
        <authorList>
            <person name="Harrison L.H."/>
            <person name="Van Tyne D."/>
            <person name="Marsh J.W."/>
            <person name="Griffith M.P."/>
            <person name="Snyder D.J."/>
            <person name="Cooper V.S."/>
            <person name="Mustapha M."/>
        </authorList>
    </citation>
    <scope>NUCLEOTIDE SEQUENCE [LARGE SCALE GENOMIC DNA]</scope>
    <source>
        <strain evidence="4 6">PR00195</strain>
    </source>
</reference>
<organism evidence="3 5">
    <name type="scientific">Proteus penneri</name>
    <dbReference type="NCBI Taxonomy" id="102862"/>
    <lineage>
        <taxon>Bacteria</taxon>
        <taxon>Pseudomonadati</taxon>
        <taxon>Pseudomonadota</taxon>
        <taxon>Gammaproteobacteria</taxon>
        <taxon>Enterobacterales</taxon>
        <taxon>Morganellaceae</taxon>
        <taxon>Proteus</taxon>
    </lineage>
</organism>
<keyword evidence="6" id="KW-1185">Reference proteome</keyword>
<dbReference type="CDD" id="cd00293">
    <property type="entry name" value="USP-like"/>
    <property type="match status" value="1"/>
</dbReference>
<dbReference type="Pfam" id="PF00582">
    <property type="entry name" value="Usp"/>
    <property type="match status" value="1"/>
</dbReference>
<dbReference type="PANTHER" id="PTHR46268:SF6">
    <property type="entry name" value="UNIVERSAL STRESS PROTEIN UP12"/>
    <property type="match status" value="1"/>
</dbReference>
<dbReference type="PRINTS" id="PR01438">
    <property type="entry name" value="UNVRSLSTRESS"/>
</dbReference>
<comment type="similarity">
    <text evidence="1">Belongs to the universal stress protein A family.</text>
</comment>
<dbReference type="RefSeq" id="WP_072062602.1">
    <property type="nucleotide sequence ID" value="NZ_CAXOKJ010000001.1"/>
</dbReference>
<dbReference type="Gene3D" id="3.40.50.620">
    <property type="entry name" value="HUPs"/>
    <property type="match status" value="1"/>
</dbReference>
<sequence length="144" mass="15724">MTKTVLVPVDFTELGLLDKVVSHLKALSVADKLNIHFLSVIPSYESFVGFAFAGQDRLASDKQRIEIALSTLKENLSHIDIPNSTTQFYVSIGNPRDKILETAKKIQAELIVIGSRNPGMKTYLLGSTASSVVSYAESSVLVVR</sequence>
<evidence type="ECO:0000313" key="4">
    <source>
        <dbReference type="EMBL" id="MBJ2116228.1"/>
    </source>
</evidence>
<dbReference type="PANTHER" id="PTHR46268">
    <property type="entry name" value="STRESS RESPONSE PROTEIN NHAX"/>
    <property type="match status" value="1"/>
</dbReference>
<dbReference type="Proteomes" id="UP000619976">
    <property type="component" value="Unassembled WGS sequence"/>
</dbReference>